<dbReference type="HAMAP" id="MF_00214">
    <property type="entry name" value="AroD"/>
    <property type="match status" value="1"/>
</dbReference>
<organism evidence="3 4">
    <name type="scientific">Dillenia turbinata</name>
    <dbReference type="NCBI Taxonomy" id="194707"/>
    <lineage>
        <taxon>Eukaryota</taxon>
        <taxon>Viridiplantae</taxon>
        <taxon>Streptophyta</taxon>
        <taxon>Embryophyta</taxon>
        <taxon>Tracheophyta</taxon>
        <taxon>Spermatophyta</taxon>
        <taxon>Magnoliopsida</taxon>
        <taxon>eudicotyledons</taxon>
        <taxon>Gunneridae</taxon>
        <taxon>Pentapetalae</taxon>
        <taxon>Dilleniales</taxon>
        <taxon>Dilleniaceae</taxon>
        <taxon>Dillenia</taxon>
    </lineage>
</organism>
<dbReference type="CDD" id="cd00502">
    <property type="entry name" value="DHQase_I"/>
    <property type="match status" value="2"/>
</dbReference>
<dbReference type="Gene3D" id="3.40.50.720">
    <property type="entry name" value="NAD(P)-binding Rossmann-like Domain"/>
    <property type="match status" value="3"/>
</dbReference>
<protein>
    <submittedName>
        <fullName evidence="3">Protein kinase domain</fullName>
    </submittedName>
</protein>
<dbReference type="GO" id="GO:0009423">
    <property type="term" value="P:chorismate biosynthetic process"/>
    <property type="evidence" value="ECO:0007669"/>
    <property type="project" value="TreeGrafter"/>
</dbReference>
<dbReference type="EMBL" id="JBAMMX010000025">
    <property type="protein sequence ID" value="KAK6915503.1"/>
    <property type="molecule type" value="Genomic_DNA"/>
</dbReference>
<dbReference type="InterPro" id="IPR000719">
    <property type="entry name" value="Prot_kinase_dom"/>
</dbReference>
<dbReference type="Proteomes" id="UP001370490">
    <property type="component" value="Unassembled WGS sequence"/>
</dbReference>
<dbReference type="GO" id="GO:0019632">
    <property type="term" value="P:shikimate metabolic process"/>
    <property type="evidence" value="ECO:0007669"/>
    <property type="project" value="TreeGrafter"/>
</dbReference>
<dbReference type="GO" id="GO:0003855">
    <property type="term" value="F:3-dehydroquinate dehydratase activity"/>
    <property type="evidence" value="ECO:0007669"/>
    <property type="project" value="InterPro"/>
</dbReference>
<accession>A0AAN8UEW9</accession>
<dbReference type="FunFam" id="3.20.20.70:FF:000142">
    <property type="entry name" value="bifunctional 3-dehydroquinate dehydratase/shikimate dehydrogenase, chloroplastic"/>
    <property type="match status" value="2"/>
</dbReference>
<evidence type="ECO:0000313" key="4">
    <source>
        <dbReference type="Proteomes" id="UP001370490"/>
    </source>
</evidence>
<dbReference type="InterPro" id="IPR046346">
    <property type="entry name" value="Aminoacid_DH-like_N_sf"/>
</dbReference>
<dbReference type="Gene3D" id="1.10.510.10">
    <property type="entry name" value="Transferase(Phosphotransferase) domain 1"/>
    <property type="match status" value="1"/>
</dbReference>
<dbReference type="InterPro" id="IPR036291">
    <property type="entry name" value="NAD(P)-bd_dom_sf"/>
</dbReference>
<dbReference type="InterPro" id="IPR001381">
    <property type="entry name" value="DHquinase_I"/>
</dbReference>
<keyword evidence="1" id="KW-0812">Transmembrane</keyword>
<dbReference type="SUPFAM" id="SSF56112">
    <property type="entry name" value="Protein kinase-like (PK-like)"/>
    <property type="match status" value="1"/>
</dbReference>
<evidence type="ECO:0000313" key="3">
    <source>
        <dbReference type="EMBL" id="KAK6915503.1"/>
    </source>
</evidence>
<keyword evidence="3" id="KW-0808">Transferase</keyword>
<dbReference type="Gene3D" id="3.20.20.70">
    <property type="entry name" value="Aldolase class I"/>
    <property type="match status" value="2"/>
</dbReference>
<evidence type="ECO:0000259" key="2">
    <source>
        <dbReference type="PROSITE" id="PS50011"/>
    </source>
</evidence>
<dbReference type="InterPro" id="IPR041121">
    <property type="entry name" value="SDH_C"/>
</dbReference>
<keyword evidence="3" id="KW-0418">Kinase</keyword>
<dbReference type="CDD" id="cd01065">
    <property type="entry name" value="NAD_bind_Shikimate_DH"/>
    <property type="match status" value="1"/>
</dbReference>
<feature type="domain" description="Protein kinase" evidence="2">
    <location>
        <begin position="116"/>
        <end position="439"/>
    </location>
</feature>
<feature type="transmembrane region" description="Helical" evidence="1">
    <location>
        <begin position="57"/>
        <end position="79"/>
    </location>
</feature>
<keyword evidence="1" id="KW-0472">Membrane</keyword>
<gene>
    <name evidence="3" type="ORF">RJ641_020620</name>
</gene>
<dbReference type="SUPFAM" id="SSF51735">
    <property type="entry name" value="NAD(P)-binding Rossmann-fold domains"/>
    <property type="match status" value="2"/>
</dbReference>
<dbReference type="SMART" id="SM00220">
    <property type="entry name" value="S_TKc"/>
    <property type="match status" value="1"/>
</dbReference>
<name>A0AAN8UEW9_9MAGN</name>
<sequence length="1256" mass="139161">MKPHSRKLLAHNISFAFQSFTLRNLTLLRDAYLRNGIIGLTRYLAVSNSENNHHKRLALGFGIAGPTFLFVVLATFGYFTMKKWRGIKNPDSFKAEFVSRPGHFTFKKLKAATIGFHSSRIIERGAFGTVYKAFLFPSGTIAAVKRSKHTHESKTEFIAELTIIVLLRHKNLVQLQGWCVEKDELLLVYEFIPNGSLDKVPYQESSQGSGVPRWCHRYNIALGIASVLSYLHQECEQQVIHRDIKTRNRMLDGNFNPRLAPEYLQYGKSTEKTDIFSCGVVILEKKFHQLSLQYIIVSSKSLVLLEMGSSQIVKENSTIVCAILMGQSVEEMVSQMSCAKAQGADMVEIRLDFINNFRPQEHLQIILKNKPLPVIIAYRSKEDGGQYEVEEDARVEALLLAKEFGADYIEYEVKLASQLMTRQKQNQNDCSKIIVSYYVDGETPCKEDLSHLVAHMQSTGADIMKLVVSASDITELATIFHLLAHRQVPLTAYSTGERGLISQILGPKYGGFLIYGCIYENSVPGLPTLDSLRQTYKVNYLDADTRVFGLISKPVSHSKGPILHNPTFRHVGYNGIYVPLFVDDLKEFFSVYSSPDFTGFSLDTLAACFHCSVGIPYKEAIIQYCDEVHSLAQAIGAVNTIIRSSNGKLVGYNTDCEASITAIEDALKDRRYDNAEVHPTSPLNGKQFVVAGAGGAGRALAFGAKSRGARVTVFDIDFDRAKSLASAISGEARPFEGMETFGDYQLVFDSVYTPRKTRLLIEAEAAGAIVVSGVEMFLRQAVAQFQLFTGREAPEEQTRLFEKFSPPQDLETLIKQSPLPTLVTYRPIWEGGQYEGDEHKRQEALRIAMELGADSVDVELQVAHEFNESISGKKPEKFQVIVSSHNFHNTPSLESLGNLVARMQAAGADIVKIATTGLDITDVERIFQIMVHSQIPMIGIVMGERGVISRVLSPKYGAYLTYGAIEAGAISAPGQITAKDLLDLFNFRLIRPDTKINGVMGKPVGHSKSPLLFNVAFKSDGLNAIYVHLLVDDVEKFFNTYSTPDFGGCSCGIPHKEAALKCMDEIDPIAEKIGAINHIVRRQDGTLKGYNTDYVGAIEAIEDALRGSNGASNGSISPLAGRLIVVLGAGGAGKSLAYERAKDLADTIGAQAIRLEEAEHFDPEDNMILANCTSLAMKPHIDGTAMPKHALKRYCLVFDAVYTPKETRLLREAKETGAILVYGTDMLIRQGFEQYRNFTGLQPPEELFRELMEKHA</sequence>
<dbReference type="SUPFAM" id="SSF53223">
    <property type="entry name" value="Aminoacid dehydrogenase-like, N-terminal domain"/>
    <property type="match status" value="2"/>
</dbReference>
<dbReference type="InterPro" id="IPR013708">
    <property type="entry name" value="Shikimate_DH-bd_N"/>
</dbReference>
<reference evidence="3 4" key="1">
    <citation type="submission" date="2023-12" db="EMBL/GenBank/DDBJ databases">
        <title>A high-quality genome assembly for Dillenia turbinata (Dilleniales).</title>
        <authorList>
            <person name="Chanderbali A."/>
        </authorList>
    </citation>
    <scope>NUCLEOTIDE SEQUENCE [LARGE SCALE GENOMIC DNA]</scope>
    <source>
        <strain evidence="3">LSX21</strain>
        <tissue evidence="3">Leaf</tissue>
    </source>
</reference>
<dbReference type="Gene3D" id="3.30.200.20">
    <property type="entry name" value="Phosphorylase Kinase, domain 1"/>
    <property type="match status" value="1"/>
</dbReference>
<dbReference type="Pfam" id="PF00069">
    <property type="entry name" value="Pkinase"/>
    <property type="match status" value="1"/>
</dbReference>
<dbReference type="GO" id="GO:0004672">
    <property type="term" value="F:protein kinase activity"/>
    <property type="evidence" value="ECO:0007669"/>
    <property type="project" value="InterPro"/>
</dbReference>
<dbReference type="Pfam" id="PF01487">
    <property type="entry name" value="DHquinase_I"/>
    <property type="match status" value="2"/>
</dbReference>
<dbReference type="AlphaFoldDB" id="A0AAN8UEW9"/>
<proteinExistence type="inferred from homology"/>
<dbReference type="PANTHER" id="PTHR21089">
    <property type="entry name" value="SHIKIMATE DEHYDROGENASE"/>
    <property type="match status" value="1"/>
</dbReference>
<dbReference type="GO" id="GO:0004764">
    <property type="term" value="F:shikimate 3-dehydrogenase (NADP+) activity"/>
    <property type="evidence" value="ECO:0007669"/>
    <property type="project" value="InterPro"/>
</dbReference>
<dbReference type="InterPro" id="IPR011009">
    <property type="entry name" value="Kinase-like_dom_sf"/>
</dbReference>
<dbReference type="SUPFAM" id="SSF51569">
    <property type="entry name" value="Aldolase"/>
    <property type="match status" value="2"/>
</dbReference>
<dbReference type="PANTHER" id="PTHR21089:SF29">
    <property type="entry name" value="SHIKIMATE DEHYDROGENASE (NADP(+))"/>
    <property type="match status" value="1"/>
</dbReference>
<dbReference type="GO" id="GO:0005524">
    <property type="term" value="F:ATP binding"/>
    <property type="evidence" value="ECO:0007669"/>
    <property type="project" value="InterPro"/>
</dbReference>
<keyword evidence="4" id="KW-1185">Reference proteome</keyword>
<dbReference type="InterPro" id="IPR022893">
    <property type="entry name" value="Shikimate_DH_fam"/>
</dbReference>
<dbReference type="Pfam" id="PF18317">
    <property type="entry name" value="SDH_C"/>
    <property type="match status" value="2"/>
</dbReference>
<dbReference type="InterPro" id="IPR013785">
    <property type="entry name" value="Aldolase_TIM"/>
</dbReference>
<keyword evidence="1" id="KW-1133">Transmembrane helix</keyword>
<dbReference type="NCBIfam" id="TIGR01093">
    <property type="entry name" value="aroD"/>
    <property type="match status" value="1"/>
</dbReference>
<dbReference type="Gene3D" id="3.40.50.10860">
    <property type="entry name" value="Leucine Dehydrogenase, chain A, domain 1"/>
    <property type="match status" value="2"/>
</dbReference>
<dbReference type="PROSITE" id="PS50011">
    <property type="entry name" value="PROTEIN_KINASE_DOM"/>
    <property type="match status" value="1"/>
</dbReference>
<comment type="caution">
    <text evidence="3">The sequence shown here is derived from an EMBL/GenBank/DDBJ whole genome shotgun (WGS) entry which is preliminary data.</text>
</comment>
<evidence type="ECO:0000256" key="1">
    <source>
        <dbReference type="SAM" id="Phobius"/>
    </source>
</evidence>
<dbReference type="Pfam" id="PF08501">
    <property type="entry name" value="Shikimate_dh_N"/>
    <property type="match status" value="2"/>
</dbReference>